<dbReference type="PANTHER" id="PTHR37838">
    <property type="entry name" value="NA(+)-TRANSLOCATING NADH-QUINONE REDUCTASE SUBUNIT C"/>
    <property type="match status" value="1"/>
</dbReference>
<dbReference type="EMBL" id="CP036261">
    <property type="protein sequence ID" value="QDS88053.1"/>
    <property type="molecule type" value="Genomic_DNA"/>
</dbReference>
<evidence type="ECO:0000256" key="3">
    <source>
        <dbReference type="ARBA" id="ARBA00022519"/>
    </source>
</evidence>
<evidence type="ECO:0000256" key="11">
    <source>
        <dbReference type="ARBA" id="ARBA00023053"/>
    </source>
</evidence>
<keyword evidence="8 16" id="KW-1278">Translocase</keyword>
<evidence type="ECO:0000256" key="15">
    <source>
        <dbReference type="ARBA" id="ARBA00023201"/>
    </source>
</evidence>
<dbReference type="NCBIfam" id="TIGR01938">
    <property type="entry name" value="nqrC"/>
    <property type="match status" value="1"/>
</dbReference>
<evidence type="ECO:0000256" key="9">
    <source>
        <dbReference type="ARBA" id="ARBA00022989"/>
    </source>
</evidence>
<evidence type="ECO:0000256" key="16">
    <source>
        <dbReference type="HAMAP-Rule" id="MF_00427"/>
    </source>
</evidence>
<evidence type="ECO:0000256" key="19">
    <source>
        <dbReference type="SAM" id="SignalP"/>
    </source>
</evidence>
<dbReference type="SMART" id="SM00900">
    <property type="entry name" value="FMN_bind"/>
    <property type="match status" value="1"/>
</dbReference>
<dbReference type="GO" id="GO:0010181">
    <property type="term" value="F:FMN binding"/>
    <property type="evidence" value="ECO:0007669"/>
    <property type="project" value="UniProtKB-UniRule"/>
</dbReference>
<keyword evidence="4 16" id="KW-0597">Phosphoprotein</keyword>
<evidence type="ECO:0000256" key="6">
    <source>
        <dbReference type="ARBA" id="ARBA00022643"/>
    </source>
</evidence>
<evidence type="ECO:0000256" key="5">
    <source>
        <dbReference type="ARBA" id="ARBA00022630"/>
    </source>
</evidence>
<dbReference type="AlphaFoldDB" id="A0A517LZK3"/>
<keyword evidence="13 16" id="KW-0830">Ubiquinone</keyword>
<dbReference type="HAMAP" id="MF_00427">
    <property type="entry name" value="NqrC"/>
    <property type="match status" value="1"/>
</dbReference>
<dbReference type="InterPro" id="IPR010204">
    <property type="entry name" value="NqrC"/>
</dbReference>
<comment type="similarity">
    <text evidence="16 17">Belongs to the NqrC family.</text>
</comment>
<dbReference type="GO" id="GO:0016655">
    <property type="term" value="F:oxidoreductase activity, acting on NAD(P)H, quinone or similar compound as acceptor"/>
    <property type="evidence" value="ECO:0007669"/>
    <property type="project" value="UniProtKB-UniRule"/>
</dbReference>
<comment type="catalytic activity">
    <reaction evidence="16 17">
        <text>a ubiquinone + n Na(+)(in) + NADH + H(+) = a ubiquinol + n Na(+)(out) + NAD(+)</text>
        <dbReference type="Rhea" id="RHEA:47748"/>
        <dbReference type="Rhea" id="RHEA-COMP:9565"/>
        <dbReference type="Rhea" id="RHEA-COMP:9566"/>
        <dbReference type="ChEBI" id="CHEBI:15378"/>
        <dbReference type="ChEBI" id="CHEBI:16389"/>
        <dbReference type="ChEBI" id="CHEBI:17976"/>
        <dbReference type="ChEBI" id="CHEBI:29101"/>
        <dbReference type="ChEBI" id="CHEBI:57540"/>
        <dbReference type="ChEBI" id="CHEBI:57945"/>
        <dbReference type="EC" id="7.2.1.1"/>
    </reaction>
</comment>
<feature type="domain" description="FMN-binding" evidence="20">
    <location>
        <begin position="155"/>
        <end position="253"/>
    </location>
</feature>
<keyword evidence="12 16" id="KW-0406">Ion transport</keyword>
<reference evidence="21 22" key="1">
    <citation type="submission" date="2019-02" db="EMBL/GenBank/DDBJ databases">
        <title>Deep-cultivation of Planctomycetes and their phenomic and genomic characterization uncovers novel biology.</title>
        <authorList>
            <person name="Wiegand S."/>
            <person name="Jogler M."/>
            <person name="Boedeker C."/>
            <person name="Pinto D."/>
            <person name="Vollmers J."/>
            <person name="Rivas-Marin E."/>
            <person name="Kohn T."/>
            <person name="Peeters S.H."/>
            <person name="Heuer A."/>
            <person name="Rast P."/>
            <person name="Oberbeckmann S."/>
            <person name="Bunk B."/>
            <person name="Jeske O."/>
            <person name="Meyerdierks A."/>
            <person name="Storesund J.E."/>
            <person name="Kallscheuer N."/>
            <person name="Luecker S."/>
            <person name="Lage O.M."/>
            <person name="Pohl T."/>
            <person name="Merkel B.J."/>
            <person name="Hornburger P."/>
            <person name="Mueller R.-W."/>
            <person name="Bruemmer F."/>
            <person name="Labrenz M."/>
            <person name="Spormann A.M."/>
            <person name="Op den Camp H."/>
            <person name="Overmann J."/>
            <person name="Amann R."/>
            <person name="Jetten M.S.M."/>
            <person name="Mascher T."/>
            <person name="Medema M.H."/>
            <person name="Devos D.P."/>
            <person name="Kaster A.-K."/>
            <person name="Ovreas L."/>
            <person name="Rohde M."/>
            <person name="Galperin M.Y."/>
            <person name="Jogler C."/>
        </authorList>
    </citation>
    <scope>NUCLEOTIDE SEQUENCE [LARGE SCALE GENOMIC DNA]</scope>
    <source>
        <strain evidence="21 22">EC9</strain>
    </source>
</reference>
<keyword evidence="3" id="KW-0997">Cell inner membrane</keyword>
<comment type="function">
    <text evidence="16">NQR complex catalyzes the reduction of ubiquinone-1 to ubiquinol by two successive reactions, coupled with the transport of Na(+) ions from the cytoplasm to the periplasm. NqrA to NqrE are probably involved in the second step, the conversion of ubisemiquinone to ubiquinol.</text>
</comment>
<comment type="cofactor">
    <cofactor evidence="16 17">
        <name>FMN</name>
        <dbReference type="ChEBI" id="CHEBI:58210"/>
    </cofactor>
</comment>
<feature type="signal peptide" evidence="19">
    <location>
        <begin position="1"/>
        <end position="28"/>
    </location>
</feature>
<keyword evidence="10 16" id="KW-0520">NAD</keyword>
<evidence type="ECO:0000313" key="21">
    <source>
        <dbReference type="EMBL" id="QDS88053.1"/>
    </source>
</evidence>
<evidence type="ECO:0000256" key="8">
    <source>
        <dbReference type="ARBA" id="ARBA00022967"/>
    </source>
</evidence>
<gene>
    <name evidence="16 21" type="primary">nqrC</name>
    <name evidence="21" type="ORF">EC9_22390</name>
</gene>
<keyword evidence="2 16" id="KW-1003">Cell membrane</keyword>
<keyword evidence="21" id="KW-0560">Oxidoreductase</keyword>
<comment type="subunit">
    <text evidence="16 17">Composed of six subunits; NqrA, NqrB, NqrC, NqrD, NqrE and NqrF.</text>
</comment>
<comment type="caution">
    <text evidence="16">Lacks conserved residue(s) required for the propagation of feature annotation.</text>
</comment>
<keyword evidence="6 16" id="KW-0288">FMN</keyword>
<sequence length="273" mass="29579" precursor="true">MPPRDSMTNTVLVALVLCLVCSSLVSVAAVKLKPLQEINKALDVQKNILDATGMAMEQLGIPANQLTKTQVETMFEQIETKLVDLETGDYVDASPEEVSSFDPRKAARDKDESTAIGDTAYPIGLGRRETVSKVYLVKTADGELSQVVLPVYGNGLWSTLYGFLALDKNLETVKGITFYEHGETPGLGGEVDNPAWKAEWEGLTIYNDEGQPELGVSKGPAPLDDNYLVDGLSGATITCRGVTNLVRYWVSEDGFKPYLAKLKTELPKSGGKS</sequence>
<comment type="subcellular location">
    <subcellularLocation>
        <location evidence="16">Cell membrane</location>
        <topology evidence="16">Single-pass membrane protein</topology>
    </subcellularLocation>
</comment>
<keyword evidence="19" id="KW-0732">Signal</keyword>
<keyword evidence="14 16" id="KW-0472">Membrane</keyword>
<protein>
    <recommendedName>
        <fullName evidence="16 17">Na(+)-translocating NADH-quinone reductase subunit C</fullName>
        <shortName evidence="16 17">Na(+)-NQR subunit C</shortName>
        <shortName evidence="16 17">Na(+)-translocating NQR subunit C</shortName>
        <ecNumber evidence="16 17">7.2.1.1</ecNumber>
    </recommendedName>
    <alternativeName>
        <fullName evidence="16 17">NQR complex subunit C</fullName>
    </alternativeName>
    <alternativeName>
        <fullName evidence="16 17">NQR-1 subunit C</fullName>
    </alternativeName>
</protein>
<feature type="chain" id="PRO_5021886555" description="Na(+)-translocating NADH-quinone reductase subunit C" evidence="19">
    <location>
        <begin position="29"/>
        <end position="273"/>
    </location>
</feature>
<keyword evidence="15 16" id="KW-0739">Sodium transport</keyword>
<organism evidence="21 22">
    <name type="scientific">Rosistilla ulvae</name>
    <dbReference type="NCBI Taxonomy" id="1930277"/>
    <lineage>
        <taxon>Bacteria</taxon>
        <taxon>Pseudomonadati</taxon>
        <taxon>Planctomycetota</taxon>
        <taxon>Planctomycetia</taxon>
        <taxon>Pirellulales</taxon>
        <taxon>Pirellulaceae</taxon>
        <taxon>Rosistilla</taxon>
    </lineage>
</organism>
<name>A0A517LZK3_9BACT</name>
<feature type="modified residue" description="FMN phosphoryl threonine" evidence="16">
    <location>
        <position position="236"/>
    </location>
</feature>
<feature type="compositionally biased region" description="Basic and acidic residues" evidence="18">
    <location>
        <begin position="102"/>
        <end position="113"/>
    </location>
</feature>
<dbReference type="Pfam" id="PF04205">
    <property type="entry name" value="FMN_bind"/>
    <property type="match status" value="1"/>
</dbReference>
<dbReference type="Proteomes" id="UP000319557">
    <property type="component" value="Chromosome"/>
</dbReference>
<evidence type="ECO:0000256" key="1">
    <source>
        <dbReference type="ARBA" id="ARBA00022448"/>
    </source>
</evidence>
<keyword evidence="5 16" id="KW-0285">Flavoprotein</keyword>
<evidence type="ECO:0000256" key="4">
    <source>
        <dbReference type="ARBA" id="ARBA00022553"/>
    </source>
</evidence>
<evidence type="ECO:0000256" key="7">
    <source>
        <dbReference type="ARBA" id="ARBA00022692"/>
    </source>
</evidence>
<dbReference type="PANTHER" id="PTHR37838:SF1">
    <property type="entry name" value="NA(+)-TRANSLOCATING NADH-QUINONE REDUCTASE SUBUNIT C"/>
    <property type="match status" value="1"/>
</dbReference>
<dbReference type="InterPro" id="IPR007329">
    <property type="entry name" value="FMN-bd"/>
</dbReference>
<keyword evidence="9 16" id="KW-1133">Transmembrane helix</keyword>
<evidence type="ECO:0000256" key="14">
    <source>
        <dbReference type="ARBA" id="ARBA00023136"/>
    </source>
</evidence>
<dbReference type="OrthoDB" id="9794010at2"/>
<feature type="region of interest" description="Disordered" evidence="18">
    <location>
        <begin position="94"/>
        <end position="113"/>
    </location>
</feature>
<evidence type="ECO:0000256" key="2">
    <source>
        <dbReference type="ARBA" id="ARBA00022475"/>
    </source>
</evidence>
<evidence type="ECO:0000256" key="12">
    <source>
        <dbReference type="ARBA" id="ARBA00023065"/>
    </source>
</evidence>
<dbReference type="GO" id="GO:0006814">
    <property type="term" value="P:sodium ion transport"/>
    <property type="evidence" value="ECO:0007669"/>
    <property type="project" value="UniProtKB-UniRule"/>
</dbReference>
<accession>A0A517LZK3</accession>
<proteinExistence type="inferred from homology"/>
<evidence type="ECO:0000256" key="18">
    <source>
        <dbReference type="SAM" id="MobiDB-lite"/>
    </source>
</evidence>
<evidence type="ECO:0000259" key="20">
    <source>
        <dbReference type="SMART" id="SM00900"/>
    </source>
</evidence>
<keyword evidence="7 16" id="KW-0812">Transmembrane</keyword>
<dbReference type="KEGG" id="ruv:EC9_22390"/>
<dbReference type="PIRSF" id="PIRSF009437">
    <property type="entry name" value="NQR-1_subunit_C"/>
    <property type="match status" value="1"/>
</dbReference>
<evidence type="ECO:0000313" key="22">
    <source>
        <dbReference type="Proteomes" id="UP000319557"/>
    </source>
</evidence>
<evidence type="ECO:0000256" key="17">
    <source>
        <dbReference type="PIRNR" id="PIRNR009437"/>
    </source>
</evidence>
<keyword evidence="11 16" id="KW-0915">Sodium</keyword>
<keyword evidence="1 16" id="KW-0813">Transport</keyword>
<keyword evidence="22" id="KW-1185">Reference proteome</keyword>
<evidence type="ECO:0000256" key="10">
    <source>
        <dbReference type="ARBA" id="ARBA00023027"/>
    </source>
</evidence>
<dbReference type="EC" id="7.2.1.1" evidence="16 17"/>
<evidence type="ECO:0000256" key="13">
    <source>
        <dbReference type="ARBA" id="ARBA00023075"/>
    </source>
</evidence>
<dbReference type="NCBIfam" id="NF003749">
    <property type="entry name" value="PRK05346.1-5"/>
    <property type="match status" value="1"/>
</dbReference>
<dbReference type="GO" id="GO:0005886">
    <property type="term" value="C:plasma membrane"/>
    <property type="evidence" value="ECO:0007669"/>
    <property type="project" value="UniProtKB-SubCell"/>
</dbReference>